<accession>A0A841K285</accession>
<dbReference type="InterPro" id="IPR036188">
    <property type="entry name" value="FAD/NAD-bd_sf"/>
</dbReference>
<dbReference type="AlphaFoldDB" id="A0A841K285"/>
<keyword evidence="5" id="KW-0521">NADP</keyword>
<protein>
    <recommendedName>
        <fullName evidence="5">Flavin-dependent monooxygenase</fullName>
    </recommendedName>
    <alternativeName>
        <fullName evidence="5">TetX monooxygenase</fullName>
        <shortName evidence="5">TetX</shortName>
        <ecNumber evidence="5">1.14.13.-</ecNumber>
    </alternativeName>
</protein>
<proteinExistence type="inferred from homology"/>
<dbReference type="GO" id="GO:0005737">
    <property type="term" value="C:cytoplasm"/>
    <property type="evidence" value="ECO:0007669"/>
    <property type="project" value="UniProtKB-SubCell"/>
</dbReference>
<gene>
    <name evidence="7" type="ORF">HNQ77_002316</name>
</gene>
<keyword evidence="4 5" id="KW-0503">Monooxygenase</keyword>
<keyword evidence="2 5" id="KW-0274">FAD</keyword>
<dbReference type="PRINTS" id="PR00420">
    <property type="entry name" value="RNGMNOXGNASE"/>
</dbReference>
<comment type="cofactor">
    <cofactor evidence="5">
        <name>FAD</name>
        <dbReference type="ChEBI" id="CHEBI:57692"/>
    </cofactor>
</comment>
<keyword evidence="5" id="KW-0963">Cytoplasm</keyword>
<keyword evidence="3 5" id="KW-0560">Oxidoreductase</keyword>
<dbReference type="RefSeq" id="WP_050059002.1">
    <property type="nucleotide sequence ID" value="NZ_JACHEK010000004.1"/>
</dbReference>
<dbReference type="EMBL" id="JACHEK010000004">
    <property type="protein sequence ID" value="MBB6144364.1"/>
    <property type="molecule type" value="Genomic_DNA"/>
</dbReference>
<dbReference type="PANTHER" id="PTHR46972:SF1">
    <property type="entry name" value="FAD DEPENDENT OXIDOREDUCTASE DOMAIN-CONTAINING PROTEIN"/>
    <property type="match status" value="1"/>
</dbReference>
<dbReference type="InterPro" id="IPR002938">
    <property type="entry name" value="FAD-bd"/>
</dbReference>
<name>A0A841K285_9BACT</name>
<evidence type="ECO:0000256" key="2">
    <source>
        <dbReference type="ARBA" id="ARBA00022827"/>
    </source>
</evidence>
<evidence type="ECO:0000256" key="1">
    <source>
        <dbReference type="ARBA" id="ARBA00022630"/>
    </source>
</evidence>
<comment type="function">
    <text evidence="5">An FAD-requiring monooxygenase active on some tetracycline antibiotic derivatives, which leads to their inactivation. Hydroxylates carbon 11a of tetracycline and some analogs.</text>
</comment>
<comment type="subunit">
    <text evidence="5">Monomer.</text>
</comment>
<keyword evidence="8" id="KW-1185">Reference proteome</keyword>
<dbReference type="PANTHER" id="PTHR46972">
    <property type="entry name" value="MONOOXYGENASE ASQM-RELATED"/>
    <property type="match status" value="1"/>
</dbReference>
<keyword evidence="5" id="KW-0547">Nucleotide-binding</keyword>
<feature type="domain" description="FAD-binding" evidence="6">
    <location>
        <begin position="12"/>
        <end position="173"/>
    </location>
</feature>
<dbReference type="OrthoDB" id="9806565at2"/>
<dbReference type="Proteomes" id="UP000538666">
    <property type="component" value="Unassembled WGS sequence"/>
</dbReference>
<dbReference type="SUPFAM" id="SSF51905">
    <property type="entry name" value="FAD/NAD(P)-binding domain"/>
    <property type="match status" value="1"/>
</dbReference>
<evidence type="ECO:0000256" key="4">
    <source>
        <dbReference type="ARBA" id="ARBA00023033"/>
    </source>
</evidence>
<evidence type="ECO:0000256" key="5">
    <source>
        <dbReference type="HAMAP-Rule" id="MF_00845"/>
    </source>
</evidence>
<feature type="binding site" evidence="5">
    <location>
        <position position="304"/>
    </location>
    <ligand>
        <name>FAD</name>
        <dbReference type="ChEBI" id="CHEBI:57692"/>
    </ligand>
</feature>
<organism evidence="7 8">
    <name type="scientific">Silvibacterium bohemicum</name>
    <dbReference type="NCBI Taxonomy" id="1577686"/>
    <lineage>
        <taxon>Bacteria</taxon>
        <taxon>Pseudomonadati</taxon>
        <taxon>Acidobacteriota</taxon>
        <taxon>Terriglobia</taxon>
        <taxon>Terriglobales</taxon>
        <taxon>Acidobacteriaceae</taxon>
        <taxon>Silvibacterium</taxon>
    </lineage>
</organism>
<evidence type="ECO:0000259" key="6">
    <source>
        <dbReference type="Pfam" id="PF01494"/>
    </source>
</evidence>
<feature type="binding site" evidence="5">
    <location>
        <position position="47"/>
    </location>
    <ligand>
        <name>NADPH</name>
        <dbReference type="ChEBI" id="CHEBI:57783"/>
    </ligand>
</feature>
<feature type="domain" description="FAD-binding" evidence="6">
    <location>
        <begin position="298"/>
        <end position="332"/>
    </location>
</feature>
<evidence type="ECO:0000256" key="3">
    <source>
        <dbReference type="ARBA" id="ARBA00023002"/>
    </source>
</evidence>
<feature type="binding site" evidence="5">
    <location>
        <position position="54"/>
    </location>
    <ligand>
        <name>FAD</name>
        <dbReference type="ChEBI" id="CHEBI:57692"/>
    </ligand>
</feature>
<keyword evidence="1 5" id="KW-0285">Flavoprotein</keyword>
<dbReference type="GO" id="GO:0046677">
    <property type="term" value="P:response to antibiotic"/>
    <property type="evidence" value="ECO:0007669"/>
    <property type="project" value="InterPro"/>
</dbReference>
<comment type="catalytic activity">
    <reaction evidence="5">
        <text>a tetracycline + NADPH + O2 + H(+) = an 11a-hydroxytetracycline + NADP(+) + H2O</text>
        <dbReference type="Rhea" id="RHEA:61444"/>
        <dbReference type="ChEBI" id="CHEBI:15377"/>
        <dbReference type="ChEBI" id="CHEBI:15378"/>
        <dbReference type="ChEBI" id="CHEBI:15379"/>
        <dbReference type="ChEBI" id="CHEBI:57783"/>
        <dbReference type="ChEBI" id="CHEBI:58349"/>
        <dbReference type="ChEBI" id="CHEBI:144644"/>
        <dbReference type="ChEBI" id="CHEBI:144645"/>
    </reaction>
</comment>
<reference evidence="7 8" key="1">
    <citation type="submission" date="2020-08" db="EMBL/GenBank/DDBJ databases">
        <title>Genomic Encyclopedia of Type Strains, Phase IV (KMG-IV): sequencing the most valuable type-strain genomes for metagenomic binning, comparative biology and taxonomic classification.</title>
        <authorList>
            <person name="Goeker M."/>
        </authorList>
    </citation>
    <scope>NUCLEOTIDE SEQUENCE [LARGE SCALE GENOMIC DNA]</scope>
    <source>
        <strain evidence="7 8">DSM 103733</strain>
    </source>
</reference>
<sequence length="394" mass="42593">MSRTSAIHGKKIAIIGGGPGGLTLARLLQQSGAQVSVYERDQSRDARVQGSALDLHEDSGLAALEAAGLTEAFWANHRPDLDNLRLTDAYGEVLHDHPRQVSGPGQRPEIERGPLRDLLLDSLRPGTVQWDCKLESSALQGEQVLLRFANGQTAVADIAIGCDGANSRLRELVTSIRPQYVGVSLVEGLVPAAKQAIPELWDLLGGSALIALGGERTIGMGTKPDGSVLFYAGLKTDDPAARQNIEEAIGPDQRVIWFHANFKGWSDLWEPLFREAVSMVWRPLLVCPMDQHWTPKPNVTLIGDAAHVMPPYAGEGVNMAMLDALVLSKFLLSEDTPGDAIAAFEAEMFSRMRSMTADTMVNTEMFYASDACERVVALFRSFGGREAVPPAGKA</sequence>
<dbReference type="EC" id="1.14.13.-" evidence="5"/>
<dbReference type="Gene3D" id="3.50.50.60">
    <property type="entry name" value="FAD/NAD(P)-binding domain"/>
    <property type="match status" value="1"/>
</dbReference>
<evidence type="ECO:0000313" key="8">
    <source>
        <dbReference type="Proteomes" id="UP000538666"/>
    </source>
</evidence>
<evidence type="ECO:0000313" key="7">
    <source>
        <dbReference type="EMBL" id="MBB6144364.1"/>
    </source>
</evidence>
<comment type="caution">
    <text evidence="7">The sequence shown here is derived from an EMBL/GenBank/DDBJ whole genome shotgun (WGS) entry which is preliminary data.</text>
</comment>
<dbReference type="GO" id="GO:0004497">
    <property type="term" value="F:monooxygenase activity"/>
    <property type="evidence" value="ECO:0007669"/>
    <property type="project" value="UniProtKB-UniRule"/>
</dbReference>
<comment type="similarity">
    <text evidence="5">Belongs to the aromatic-ring hydroxylase family. TetX subfamily.</text>
</comment>
<feature type="binding site" evidence="5">
    <location>
        <position position="112"/>
    </location>
    <ligand>
        <name>FAD</name>
        <dbReference type="ChEBI" id="CHEBI:57692"/>
    </ligand>
</feature>
<dbReference type="HAMAP" id="MF_00845">
    <property type="entry name" value="TetX_monooxygenase"/>
    <property type="match status" value="1"/>
</dbReference>
<dbReference type="InterPro" id="IPR043683">
    <property type="entry name" value="TetX_monooxygenase"/>
</dbReference>
<comment type="domain">
    <text evidence="5">Consists of an N-terminal FAD-binding domain with a Rossman fold and a C-terminal substrate-binding domain.</text>
</comment>
<dbReference type="GO" id="GO:0071949">
    <property type="term" value="F:FAD binding"/>
    <property type="evidence" value="ECO:0007669"/>
    <property type="project" value="InterPro"/>
</dbReference>
<dbReference type="Pfam" id="PF01494">
    <property type="entry name" value="FAD_binding_3"/>
    <property type="match status" value="2"/>
</dbReference>
<comment type="subcellular location">
    <subcellularLocation>
        <location evidence="5">Cytoplasm</location>
    </subcellularLocation>
</comment>